<dbReference type="SMART" id="SM00558">
    <property type="entry name" value="JmjC"/>
    <property type="match status" value="1"/>
</dbReference>
<dbReference type="Pfam" id="PF02373">
    <property type="entry name" value="JmjC"/>
    <property type="match status" value="1"/>
</dbReference>
<feature type="region of interest" description="Disordered" evidence="1">
    <location>
        <begin position="59"/>
        <end position="121"/>
    </location>
</feature>
<protein>
    <recommendedName>
        <fullName evidence="2">JmjC domain-containing protein</fullName>
    </recommendedName>
</protein>
<dbReference type="GO" id="GO:0032454">
    <property type="term" value="F:histone H3K9 demethylase activity"/>
    <property type="evidence" value="ECO:0007669"/>
    <property type="project" value="TreeGrafter"/>
</dbReference>
<feature type="compositionally biased region" description="Low complexity" evidence="1">
    <location>
        <begin position="638"/>
        <end position="655"/>
    </location>
</feature>
<dbReference type="GO" id="GO:0010468">
    <property type="term" value="P:regulation of gene expression"/>
    <property type="evidence" value="ECO:0007669"/>
    <property type="project" value="TreeGrafter"/>
</dbReference>
<feature type="compositionally biased region" description="Basic residues" evidence="1">
    <location>
        <begin position="589"/>
        <end position="600"/>
    </location>
</feature>
<feature type="region of interest" description="Disordered" evidence="1">
    <location>
        <begin position="229"/>
        <end position="249"/>
    </location>
</feature>
<evidence type="ECO:0000256" key="1">
    <source>
        <dbReference type="SAM" id="MobiDB-lite"/>
    </source>
</evidence>
<dbReference type="PANTHER" id="PTHR10694">
    <property type="entry name" value="LYSINE-SPECIFIC DEMETHYLASE"/>
    <property type="match status" value="1"/>
</dbReference>
<gene>
    <name evidence="3" type="ORF">PAUS00366_LOCUS18092</name>
</gene>
<dbReference type="GO" id="GO:0000785">
    <property type="term" value="C:chromatin"/>
    <property type="evidence" value="ECO:0007669"/>
    <property type="project" value="TreeGrafter"/>
</dbReference>
<dbReference type="GO" id="GO:0051864">
    <property type="term" value="F:histone H3K36 demethylase activity"/>
    <property type="evidence" value="ECO:0007669"/>
    <property type="project" value="TreeGrafter"/>
</dbReference>
<dbReference type="PANTHER" id="PTHR10694:SF7">
    <property type="entry name" value="[HISTONE H3]-TRIMETHYL-L-LYSINE(9) DEMETHYLASE"/>
    <property type="match status" value="1"/>
</dbReference>
<feature type="compositionally biased region" description="Basic residues" evidence="1">
    <location>
        <begin position="90"/>
        <end position="101"/>
    </location>
</feature>
<feature type="region of interest" description="Disordered" evidence="1">
    <location>
        <begin position="587"/>
        <end position="615"/>
    </location>
</feature>
<dbReference type="SUPFAM" id="SSF51197">
    <property type="entry name" value="Clavaminate synthase-like"/>
    <property type="match status" value="1"/>
</dbReference>
<feature type="compositionally biased region" description="Low complexity" evidence="1">
    <location>
        <begin position="533"/>
        <end position="564"/>
    </location>
</feature>
<accession>A0A7S4ASC0</accession>
<dbReference type="GO" id="GO:0005634">
    <property type="term" value="C:nucleus"/>
    <property type="evidence" value="ECO:0007669"/>
    <property type="project" value="TreeGrafter"/>
</dbReference>
<sequence length="738" mass="83593">MPANYYRDKKVKEEARVFCNTKSLYPIHCKHFEPSIEELGAATFSEYVRYTVLRQCQEGYNSDGDGDGEEQEPRQRQRQRLLDNSNNKKNNNKNKNNKHGTRSTNSNNEGTSKRYRANTPKNTYDYGLAKITLPEGYSSLEGIAGDQTGRGREWQPGTPLGDMVLPSPMTQIVHGIGGVYEFTFLDNDPMTVSEYREKADQYMESQVGAVGAKASAAAVAVAVAAAAAGKTTDHQHQHQHQHNHNHNNQYSIETLERKFWKRLGPTMQSSMYGADMDGTLFGKNDDCDWNLSKLQSCLQLLLMDQEDTQQDNNNDNNNNKFDGIPGVTTPYLYFGMWASVFCAHTEDMNLFSINYLHAGAPKVWYAVAEGEDSRRFEHLMASNYVHAKKDCPEYLRHKRSLVSPAVLKKAGIPFTSTVQYPGDAIVTFPGSYHSGFNAGFNVAEATNFATPEWIPYGRTARVCNCRPDSVRMDVTKFEALLLRYEREVLQTRRVSWKDWVKRVKKKRLEEEASNASYGSDPKKAKKNHPNTASSHSSHNNHNNSNSNSHNNSNHNSNSNSNHNSTTGNKHKKAKDFWVEVMKSSLYTKSKPKSKKSRKHKRPEETETWHLAKPTNRKSLRPLDRVLCIIPAVVDRTNGRTNGTSNSTTNDKNSGSSGNGLSGSTHTQQEESEECFAGYVYERLNDDARIRLDGMGKKEDIWMPVSSPKLFLDGGKWEEDNDFKMPAKHYWKEEEFSHK</sequence>
<proteinExistence type="predicted"/>
<dbReference type="PROSITE" id="PS51184">
    <property type="entry name" value="JMJC"/>
    <property type="match status" value="1"/>
</dbReference>
<reference evidence="3" key="1">
    <citation type="submission" date="2021-01" db="EMBL/GenBank/DDBJ databases">
        <authorList>
            <person name="Corre E."/>
            <person name="Pelletier E."/>
            <person name="Niang G."/>
            <person name="Scheremetjew M."/>
            <person name="Finn R."/>
            <person name="Kale V."/>
            <person name="Holt S."/>
            <person name="Cochrane G."/>
            <person name="Meng A."/>
            <person name="Brown T."/>
            <person name="Cohen L."/>
        </authorList>
    </citation>
    <scope>NUCLEOTIDE SEQUENCE</scope>
    <source>
        <strain evidence="3">10249 10 AB</strain>
    </source>
</reference>
<dbReference type="AlphaFoldDB" id="A0A7S4ASC0"/>
<name>A0A7S4ASC0_9STRA</name>
<dbReference type="InterPro" id="IPR003347">
    <property type="entry name" value="JmjC_dom"/>
</dbReference>
<feature type="domain" description="JmjC" evidence="2">
    <location>
        <begin position="283"/>
        <end position="465"/>
    </location>
</feature>
<evidence type="ECO:0000259" key="2">
    <source>
        <dbReference type="PROSITE" id="PS51184"/>
    </source>
</evidence>
<dbReference type="EMBL" id="HBIX01026578">
    <property type="protein sequence ID" value="CAE0725335.1"/>
    <property type="molecule type" value="Transcribed_RNA"/>
</dbReference>
<feature type="region of interest" description="Disordered" evidence="1">
    <location>
        <begin position="635"/>
        <end position="668"/>
    </location>
</feature>
<organism evidence="3">
    <name type="scientific">Pseudo-nitzschia australis</name>
    <dbReference type="NCBI Taxonomy" id="44445"/>
    <lineage>
        <taxon>Eukaryota</taxon>
        <taxon>Sar</taxon>
        <taxon>Stramenopiles</taxon>
        <taxon>Ochrophyta</taxon>
        <taxon>Bacillariophyta</taxon>
        <taxon>Bacillariophyceae</taxon>
        <taxon>Bacillariophycidae</taxon>
        <taxon>Bacillariales</taxon>
        <taxon>Bacillariaceae</taxon>
        <taxon>Pseudo-nitzschia</taxon>
    </lineage>
</organism>
<evidence type="ECO:0000313" key="3">
    <source>
        <dbReference type="EMBL" id="CAE0725335.1"/>
    </source>
</evidence>
<dbReference type="Gene3D" id="2.60.120.650">
    <property type="entry name" value="Cupin"/>
    <property type="match status" value="1"/>
</dbReference>
<feature type="region of interest" description="Disordered" evidence="1">
    <location>
        <begin position="507"/>
        <end position="571"/>
    </location>
</feature>